<organism evidence="2">
    <name type="scientific">Vibrio tasmaniensis</name>
    <dbReference type="NCBI Taxonomy" id="212663"/>
    <lineage>
        <taxon>Bacteria</taxon>
        <taxon>Pseudomonadati</taxon>
        <taxon>Pseudomonadota</taxon>
        <taxon>Gammaproteobacteria</taxon>
        <taxon>Vibrionales</taxon>
        <taxon>Vibrionaceae</taxon>
        <taxon>Vibrio</taxon>
    </lineage>
</organism>
<feature type="compositionally biased region" description="Basic and acidic residues" evidence="1">
    <location>
        <begin position="25"/>
        <end position="44"/>
    </location>
</feature>
<protein>
    <recommendedName>
        <fullName evidence="3">Type III secretion system effector VopR</fullName>
    </recommendedName>
</protein>
<reference evidence="2" key="1">
    <citation type="journal article" date="2015" name="MBio">
        <title>Eco-Evolutionary Dynamics of Episomes among Ecologically Cohesive Bacterial Populations.</title>
        <authorList>
            <person name="Xue H."/>
            <person name="Cordero O.X."/>
            <person name="Camas F.M."/>
            <person name="Trimble W."/>
            <person name="Meyer F."/>
            <person name="Guglielmini J."/>
            <person name="Rocha E.P."/>
            <person name="Polz M.F."/>
        </authorList>
    </citation>
    <scope>NUCLEOTIDE SEQUENCE</scope>
    <source>
        <strain evidence="2">1F_146</strain>
    </source>
</reference>
<dbReference type="EMBL" id="KP795656">
    <property type="protein sequence ID" value="AKN39695.1"/>
    <property type="molecule type" value="Genomic_DNA"/>
</dbReference>
<evidence type="ECO:0000313" key="2">
    <source>
        <dbReference type="EMBL" id="AKN39695.1"/>
    </source>
</evidence>
<feature type="compositionally biased region" description="Polar residues" evidence="1">
    <location>
        <begin position="46"/>
        <end position="55"/>
    </location>
</feature>
<accession>A0A0H3ZTU7</accession>
<evidence type="ECO:0000256" key="1">
    <source>
        <dbReference type="SAM" id="MobiDB-lite"/>
    </source>
</evidence>
<name>A0A0H3ZTU7_9VIBR</name>
<feature type="compositionally biased region" description="Low complexity" evidence="1">
    <location>
        <begin position="112"/>
        <end position="127"/>
    </location>
</feature>
<feature type="region of interest" description="Disordered" evidence="1">
    <location>
        <begin position="19"/>
        <end position="55"/>
    </location>
</feature>
<sequence>MVNINTSHMHSLSELTAQLSTQNQSDDKEVRAHGGKDIFVKEGAPKNTSVSSRINHQNKAKSIVVDLLVKQGLPKGVAKAMMQNVLNGENKLTLGNLKDLERLSTGPRENWPSVSSTSKPSSAGKTAPADALIRKHQATLQKLGDFACTDLNTFGDKRSEFYQAKAKPRLEGFYANPARVQQDKKATMSANMVQVAAQRGNSPQMGTLQNIAKSVQDAKAGCCTTFAFAAAAEMIQGMQGDANQNTKVEVVAFKKGHSGTHLYVLVGRQDGSDIKDPSSWNKDVKIVDPWAASAFGARMFGDIAHPPVSNMFPPSEVIFLATNWTKDSIIGC</sequence>
<dbReference type="AlphaFoldDB" id="A0A0H3ZTU7"/>
<proteinExistence type="predicted"/>
<feature type="region of interest" description="Disordered" evidence="1">
    <location>
        <begin position="101"/>
        <end position="128"/>
    </location>
</feature>
<evidence type="ECO:0008006" key="3">
    <source>
        <dbReference type="Google" id="ProtNLM"/>
    </source>
</evidence>